<organism evidence="3 4">
    <name type="scientific">Fusarium napiforme</name>
    <dbReference type="NCBI Taxonomy" id="42672"/>
    <lineage>
        <taxon>Eukaryota</taxon>
        <taxon>Fungi</taxon>
        <taxon>Dikarya</taxon>
        <taxon>Ascomycota</taxon>
        <taxon>Pezizomycotina</taxon>
        <taxon>Sordariomycetes</taxon>
        <taxon>Hypocreomycetidae</taxon>
        <taxon>Hypocreales</taxon>
        <taxon>Nectriaceae</taxon>
        <taxon>Fusarium</taxon>
        <taxon>Fusarium fujikuroi species complex</taxon>
    </lineage>
</organism>
<evidence type="ECO:0000313" key="4">
    <source>
        <dbReference type="Proteomes" id="UP000574317"/>
    </source>
</evidence>
<evidence type="ECO:0000256" key="1">
    <source>
        <dbReference type="ARBA" id="ARBA00022737"/>
    </source>
</evidence>
<dbReference type="InterPro" id="IPR056884">
    <property type="entry name" value="NPHP3-like_N"/>
</dbReference>
<name>A0A8H5K6D7_9HYPO</name>
<gene>
    <name evidence="3" type="ORF">FNAPI_1440</name>
</gene>
<reference evidence="3 4" key="1">
    <citation type="submission" date="2020-05" db="EMBL/GenBank/DDBJ databases">
        <title>Identification and distribution of gene clusters putatively required for synthesis of sphingolipid metabolism inhibitors in phylogenetically diverse species of the filamentous fungus Fusarium.</title>
        <authorList>
            <person name="Kim H.-S."/>
            <person name="Busman M."/>
            <person name="Brown D.W."/>
            <person name="Divon H."/>
            <person name="Uhlig S."/>
            <person name="Proctor R.H."/>
        </authorList>
    </citation>
    <scope>NUCLEOTIDE SEQUENCE [LARGE SCALE GENOMIC DNA]</scope>
    <source>
        <strain evidence="3 4">NRRL 25196</strain>
    </source>
</reference>
<evidence type="ECO:0000259" key="2">
    <source>
        <dbReference type="Pfam" id="PF24883"/>
    </source>
</evidence>
<sequence length="1450" mass="164698">MALSLRDGARLKPDIRLAQAVSEFEAALTSEQKVAFRASRSSAANSAPTMSDVMRLTAEIDLKATAQHGRGRCFGPRMTNLLQAIQQFAALGDVVVGGSQNLIACGVWAAARMTVHSISWTRKSAFSRLSTSITDPDMKEFQSELDIWSSSIKEEAILLLNQRIDDEAKENAKFRTLTTFLSESSSHQRRIKICDRFLQACSPYDYRTTWKQIRKSGTTRLLESFSEYQQWQSDQSSHDSILFRGKLGAGKSVLLANVVDDLNLQNNVIVLYFFARYDRHDGLNARTILGCLMRQLLEHFIANRDFDHIFQTNATIKDVDDVVEIFKQVPPHNQRVFIVIDGVDECPMLEQHTLLKALSIIQPYGYKLCVSVRALEQTLTWKDHAFRFTVPLPEDNPDISDYVQVEVTRRIQEGSLVIKDPNLIQQVKKELIDGACGMFLWASLQLDSICAEETDHAIRQTIQNLPLDLTETFERNLAKASSGDTKGYHIRIFKLLASARELLTTEQLREAASVVVGRTTWDPADQISRIERVLRFCGSLVMVDEEDDTVRFIHHSARSFCLKSPDNSAAWTFTEDEAERSMAETLVTYLSYNVFDTRLTRNVVPKIEASDIPKKVALSTMQAGSIGKSVTERILKLRSQQKHDVGPALAKSVISQWKDHSQQFCLLPYASKNWIFHTSHIHYIDPLCRWYSLFQHPTFGIDLTNIPTNFTFDSTVQFMPSENLIWALSHGHILLLKQELTKERGARMIRSYVTLWTLLRHISLHFINVDMDYKLVQWLCAILVQLRMKNPAKRHFLLRLSVFDEFYMQIVRTAIETSDIEAVTTLLSRYGLEQIALSPLSEALVELAISSGNVSLVNLLIREDFAMASRANNATIYKVIRSGIPEPLLAPFAHCLLQGNIDLYSLSDNDFYLALQLLNRVDSPEVLRLLDRIPWRNSERGRRKVDLLLHKACVRGDLEMALLLIYIGCDTNTCTDEGSCLDVALYGISHDRLNLVWHLLGSSALPSYATLSRVVSLRQWAFVLYCISRTSPLLNLPLVPPSFEIVVNDMGEIEYPFIAQIPGETLGSGAVTSLSQLPIVQSRSWDDWNFYFVANYHRGNGWKPTDDLEKERLCEQIHRTFHVTNSSQAEAPSNAGGASKVQKVPEVIQSSIEFIHWYRNLSPWIKLTTPNTFAIIAEISRRWNWLSSRKSGLELIHSFLAADDTEGLLHAMWNVYGRSDSICLWTLAVAMKAIEKHRHNYALVQIALTDARWAVKELQQSYHLLHNLPLGHKLDAFGEMLPDIHLPRFQQVDLSYFKVYSFQFAYVSVRIQWLRTLGLMFMKGLLAKFRIPADLLLELGNTVMVLRSAQASASYKHGIMPSVLEAAFVGPASEHVLRGLVEKHPQWVNEVIAWIEEVDTGIFTWSMGQEAPLSFSRAFQSFRDIGTAEKDMKRLEEALDMSRGRISELE</sequence>
<dbReference type="PANTHER" id="PTHR10039">
    <property type="entry name" value="AMELOGENIN"/>
    <property type="match status" value="1"/>
</dbReference>
<dbReference type="Pfam" id="PF24883">
    <property type="entry name" value="NPHP3_N"/>
    <property type="match status" value="1"/>
</dbReference>
<keyword evidence="1" id="KW-0677">Repeat</keyword>
<dbReference type="SUPFAM" id="SSF52540">
    <property type="entry name" value="P-loop containing nucleoside triphosphate hydrolases"/>
    <property type="match status" value="1"/>
</dbReference>
<dbReference type="Gene3D" id="1.25.40.20">
    <property type="entry name" value="Ankyrin repeat-containing domain"/>
    <property type="match status" value="1"/>
</dbReference>
<dbReference type="PANTHER" id="PTHR10039:SF10">
    <property type="entry name" value="NACHT DOMAIN-CONTAINING PROTEIN"/>
    <property type="match status" value="1"/>
</dbReference>
<dbReference type="SUPFAM" id="SSF48403">
    <property type="entry name" value="Ankyrin repeat"/>
    <property type="match status" value="1"/>
</dbReference>
<evidence type="ECO:0000313" key="3">
    <source>
        <dbReference type="EMBL" id="KAF5565891.1"/>
    </source>
</evidence>
<comment type="caution">
    <text evidence="3">The sequence shown here is derived from an EMBL/GenBank/DDBJ whole genome shotgun (WGS) entry which is preliminary data.</text>
</comment>
<dbReference type="InterPro" id="IPR036770">
    <property type="entry name" value="Ankyrin_rpt-contain_sf"/>
</dbReference>
<dbReference type="InterPro" id="IPR027417">
    <property type="entry name" value="P-loop_NTPase"/>
</dbReference>
<dbReference type="EMBL" id="JAAOAO010000051">
    <property type="protein sequence ID" value="KAF5565891.1"/>
    <property type="molecule type" value="Genomic_DNA"/>
</dbReference>
<proteinExistence type="predicted"/>
<keyword evidence="4" id="KW-1185">Reference proteome</keyword>
<feature type="domain" description="Nephrocystin 3-like N-terminal" evidence="2">
    <location>
        <begin position="224"/>
        <end position="360"/>
    </location>
</feature>
<dbReference type="Proteomes" id="UP000574317">
    <property type="component" value="Unassembled WGS sequence"/>
</dbReference>
<dbReference type="Gene3D" id="3.40.50.300">
    <property type="entry name" value="P-loop containing nucleotide triphosphate hydrolases"/>
    <property type="match status" value="1"/>
</dbReference>
<accession>A0A8H5K6D7</accession>
<protein>
    <submittedName>
        <fullName evidence="3">Heterokaryon incompatibility protein het-E-1</fullName>
    </submittedName>
</protein>